<gene>
    <name evidence="1" type="ORF">ACGLYG10_0540</name>
</gene>
<evidence type="ECO:0000313" key="2">
    <source>
        <dbReference type="Proteomes" id="UP000184291"/>
    </source>
</evidence>
<name>A0A1M4RWL9_9ACTO</name>
<organism evidence="1 2">
    <name type="scientific">Actinomyces glycerinitolerans</name>
    <dbReference type="NCBI Taxonomy" id="1892869"/>
    <lineage>
        <taxon>Bacteria</taxon>
        <taxon>Bacillati</taxon>
        <taxon>Actinomycetota</taxon>
        <taxon>Actinomycetes</taxon>
        <taxon>Actinomycetales</taxon>
        <taxon>Actinomycetaceae</taxon>
        <taxon>Actinomyces</taxon>
    </lineage>
</organism>
<proteinExistence type="predicted"/>
<reference evidence="2" key="1">
    <citation type="submission" date="2016-09" db="EMBL/GenBank/DDBJ databases">
        <authorList>
            <person name="Strepis N."/>
        </authorList>
    </citation>
    <scope>NUCLEOTIDE SEQUENCE [LARGE SCALE GENOMIC DNA]</scope>
</reference>
<dbReference type="RefSeq" id="WP_073327608.1">
    <property type="nucleotide sequence ID" value="NZ_FQTT01000001.1"/>
</dbReference>
<sequence>MARLDTSGYTPVLIIGDAEWLSLRAVAMGGRIPKGRVARRLQRSGILDDQGIMPSAAPALHGVAGATRHLDVYRFEPTRPGQRAEAWIGPQRATIVKHEPDGYHVYGLDECEVPSAFAQLLDVRPRHNIDLGPRILPPSVYSFIDSGDLDALTEELARLARQLDRGGEPGQLGGPTPLTDGFASGQWTLSLISTSVPRDGGWEVVGSMTTLSVPECLYELVPKSVAEALEAGAPPEVVAQKATSNLPEELFLEHMTSLELWVRVSPWFFAS</sequence>
<accession>A0A1M4RWL9</accession>
<protein>
    <submittedName>
        <fullName evidence="1">Uncharacterized protein</fullName>
    </submittedName>
</protein>
<dbReference type="EMBL" id="FQTT01000001">
    <property type="protein sequence ID" value="SHE24339.1"/>
    <property type="molecule type" value="Genomic_DNA"/>
</dbReference>
<dbReference type="AlphaFoldDB" id="A0A1M4RWL9"/>
<evidence type="ECO:0000313" key="1">
    <source>
        <dbReference type="EMBL" id="SHE24339.1"/>
    </source>
</evidence>
<keyword evidence="2" id="KW-1185">Reference proteome</keyword>
<dbReference type="Proteomes" id="UP000184291">
    <property type="component" value="Unassembled WGS sequence"/>
</dbReference>
<dbReference type="OrthoDB" id="3251484at2"/>
<dbReference type="STRING" id="1892869.ACGLYG10_0540"/>